<evidence type="ECO:0000313" key="7">
    <source>
        <dbReference type="EMBL" id="KAK5576367.1"/>
    </source>
</evidence>
<accession>A0AAN7YUQ5</accession>
<evidence type="ECO:0000256" key="3">
    <source>
        <dbReference type="ARBA" id="ARBA00022658"/>
    </source>
</evidence>
<keyword evidence="5" id="KW-0175">Coiled coil</keyword>
<feature type="domain" description="UDENN" evidence="6">
    <location>
        <begin position="1"/>
        <end position="366"/>
    </location>
</feature>
<comment type="similarity">
    <text evidence="2">Belongs to the DENND10 family.</text>
</comment>
<keyword evidence="8" id="KW-1185">Reference proteome</keyword>
<organism evidence="7 8">
    <name type="scientific">Dictyostelium firmibasis</name>
    <dbReference type="NCBI Taxonomy" id="79012"/>
    <lineage>
        <taxon>Eukaryota</taxon>
        <taxon>Amoebozoa</taxon>
        <taxon>Evosea</taxon>
        <taxon>Eumycetozoa</taxon>
        <taxon>Dictyostelia</taxon>
        <taxon>Dictyosteliales</taxon>
        <taxon>Dictyosteliaceae</taxon>
        <taxon>Dictyostelium</taxon>
    </lineage>
</organism>
<dbReference type="GO" id="GO:2000641">
    <property type="term" value="P:regulation of early endosome to late endosome transport"/>
    <property type="evidence" value="ECO:0007669"/>
    <property type="project" value="TreeGrafter"/>
</dbReference>
<dbReference type="AlphaFoldDB" id="A0AAN7YUQ5"/>
<sequence>MATSISLEDSITIFEKDQNSDVLMTWCFPTITEDLKGVILHRTSLLQEKISLQFSFSKFKNSWIYIYTSSIETQQTNKEDGTITQISVPDSLKRVVAFSLVLVRNQFNPEKYGSLAQIMSSVYKQTGDCSKLLECHLRVLNRGQFDVGSMGKFVDSSFDVRRSYLQTSIKDIIQLFGEEIILIWTAMAMKKRVIVYSEKLSSLLKVIRAFPLFVFHRQNWNILRPFVTISDLELKDLISTGVYCAGFTDSSIKSREDLYDILVDLSSKEVSVSSQSKDQFILGSFHKDVLRFLLSSLEDEEITDQHVIKGLNLKMKELLTKLESLKETNEETGKSSITLESLESRKLPNGMSTFLFNIANAEGLNG</sequence>
<reference evidence="7 8" key="1">
    <citation type="submission" date="2023-11" db="EMBL/GenBank/DDBJ databases">
        <title>Dfirmibasis_genome.</title>
        <authorList>
            <person name="Edelbroek B."/>
            <person name="Kjellin J."/>
            <person name="Jerlstrom-Hultqvist J."/>
            <person name="Soderbom F."/>
        </authorList>
    </citation>
    <scope>NUCLEOTIDE SEQUENCE [LARGE SCALE GENOMIC DNA]</scope>
    <source>
        <strain evidence="7 8">TNS-C-14</strain>
    </source>
</reference>
<dbReference type="InterPro" id="IPR037516">
    <property type="entry name" value="Tripartite_DENN"/>
</dbReference>
<dbReference type="PANTHER" id="PTHR28544">
    <property type="entry name" value="PROTEIN FAM45A-RELATED"/>
    <property type="match status" value="1"/>
</dbReference>
<dbReference type="GO" id="GO:0005770">
    <property type="term" value="C:late endosome"/>
    <property type="evidence" value="ECO:0007669"/>
    <property type="project" value="UniProtKB-SubCell"/>
</dbReference>
<comment type="caution">
    <text evidence="7">The sequence shown here is derived from an EMBL/GenBank/DDBJ whole genome shotgun (WGS) entry which is preliminary data.</text>
</comment>
<protein>
    <recommendedName>
        <fullName evidence="6">UDENN domain-containing protein</fullName>
    </recommendedName>
</protein>
<evidence type="ECO:0000313" key="8">
    <source>
        <dbReference type="Proteomes" id="UP001344447"/>
    </source>
</evidence>
<dbReference type="GO" id="GO:0015031">
    <property type="term" value="P:protein transport"/>
    <property type="evidence" value="ECO:0007669"/>
    <property type="project" value="TreeGrafter"/>
</dbReference>
<dbReference type="InterPro" id="IPR042431">
    <property type="entry name" value="FAM45"/>
</dbReference>
<dbReference type="Gene3D" id="3.40.50.11500">
    <property type="match status" value="1"/>
</dbReference>
<dbReference type="PANTHER" id="PTHR28544:SF1">
    <property type="entry name" value="DENN DOMAIN-CONTAINING PROTEIN 10-RELATED"/>
    <property type="match status" value="1"/>
</dbReference>
<proteinExistence type="inferred from homology"/>
<dbReference type="Pfam" id="PF08616">
    <property type="entry name" value="SPA"/>
    <property type="match status" value="1"/>
</dbReference>
<evidence type="ECO:0000256" key="5">
    <source>
        <dbReference type="SAM" id="Coils"/>
    </source>
</evidence>
<evidence type="ECO:0000256" key="1">
    <source>
        <dbReference type="ARBA" id="ARBA00004603"/>
    </source>
</evidence>
<evidence type="ECO:0000256" key="4">
    <source>
        <dbReference type="ARBA" id="ARBA00022753"/>
    </source>
</evidence>
<keyword evidence="4" id="KW-0967">Endosome</keyword>
<dbReference type="PROSITE" id="PS50211">
    <property type="entry name" value="DENN"/>
    <property type="match status" value="1"/>
</dbReference>
<keyword evidence="3" id="KW-0344">Guanine-nucleotide releasing factor</keyword>
<gene>
    <name evidence="7" type="ORF">RB653_007508</name>
</gene>
<evidence type="ECO:0000256" key="2">
    <source>
        <dbReference type="ARBA" id="ARBA00008641"/>
    </source>
</evidence>
<dbReference type="InterPro" id="IPR043153">
    <property type="entry name" value="DENN_C"/>
</dbReference>
<evidence type="ECO:0000259" key="6">
    <source>
        <dbReference type="PROSITE" id="PS50211"/>
    </source>
</evidence>
<dbReference type="GO" id="GO:0031267">
    <property type="term" value="F:small GTPase binding"/>
    <property type="evidence" value="ECO:0007669"/>
    <property type="project" value="TreeGrafter"/>
</dbReference>
<name>A0AAN7YUQ5_9MYCE</name>
<feature type="coiled-coil region" evidence="5">
    <location>
        <begin position="308"/>
        <end position="335"/>
    </location>
</feature>
<dbReference type="Proteomes" id="UP001344447">
    <property type="component" value="Unassembled WGS sequence"/>
</dbReference>
<dbReference type="GO" id="GO:0005085">
    <property type="term" value="F:guanyl-nucleotide exchange factor activity"/>
    <property type="evidence" value="ECO:0007669"/>
    <property type="project" value="UniProtKB-KW"/>
</dbReference>
<dbReference type="EMBL" id="JAVFKY010000005">
    <property type="protein sequence ID" value="KAK5576367.1"/>
    <property type="molecule type" value="Genomic_DNA"/>
</dbReference>
<comment type="subcellular location">
    <subcellularLocation>
        <location evidence="1">Late endosome</location>
    </subcellularLocation>
</comment>